<dbReference type="RefSeq" id="WP_184701941.1">
    <property type="nucleotide sequence ID" value="NZ_BAABEG010000001.1"/>
</dbReference>
<dbReference type="InterPro" id="IPR016162">
    <property type="entry name" value="Ald_DH_N"/>
</dbReference>
<accession>A0A7X0FCM0</accession>
<gene>
    <name evidence="6" type="ORF">GGR00_005071</name>
</gene>
<proteinExistence type="inferred from homology"/>
<dbReference type="Gene3D" id="3.40.309.10">
    <property type="entry name" value="Aldehyde Dehydrogenase, Chain A, domain 2"/>
    <property type="match status" value="1"/>
</dbReference>
<dbReference type="Gene3D" id="3.40.605.10">
    <property type="entry name" value="Aldehyde Dehydrogenase, Chain A, domain 1"/>
    <property type="match status" value="1"/>
</dbReference>
<dbReference type="InterPro" id="IPR016163">
    <property type="entry name" value="Ald_DH_C"/>
</dbReference>
<evidence type="ECO:0000313" key="7">
    <source>
        <dbReference type="Proteomes" id="UP000536262"/>
    </source>
</evidence>
<dbReference type="InterPro" id="IPR016160">
    <property type="entry name" value="Ald_DH_CS_CYS"/>
</dbReference>
<keyword evidence="7" id="KW-1185">Reference proteome</keyword>
<dbReference type="PROSITE" id="PS00070">
    <property type="entry name" value="ALDEHYDE_DEHYDR_CYS"/>
    <property type="match status" value="1"/>
</dbReference>
<organism evidence="6 7">
    <name type="scientific">Aminobacter aganoensis</name>
    <dbReference type="NCBI Taxonomy" id="83264"/>
    <lineage>
        <taxon>Bacteria</taxon>
        <taxon>Pseudomonadati</taxon>
        <taxon>Pseudomonadota</taxon>
        <taxon>Alphaproteobacteria</taxon>
        <taxon>Hyphomicrobiales</taxon>
        <taxon>Phyllobacteriaceae</taxon>
        <taxon>Aminobacter</taxon>
    </lineage>
</organism>
<reference evidence="6 7" key="1">
    <citation type="submission" date="2020-08" db="EMBL/GenBank/DDBJ databases">
        <title>Genomic Encyclopedia of Type Strains, Phase IV (KMG-IV): sequencing the most valuable type-strain genomes for metagenomic binning, comparative biology and taxonomic classification.</title>
        <authorList>
            <person name="Goeker M."/>
        </authorList>
    </citation>
    <scope>NUCLEOTIDE SEQUENCE [LARGE SCALE GENOMIC DNA]</scope>
    <source>
        <strain evidence="6 7">DSM 7051</strain>
    </source>
</reference>
<evidence type="ECO:0000259" key="5">
    <source>
        <dbReference type="Pfam" id="PF00171"/>
    </source>
</evidence>
<comment type="caution">
    <text evidence="6">The sequence shown here is derived from an EMBL/GenBank/DDBJ whole genome shotgun (WGS) entry which is preliminary data.</text>
</comment>
<evidence type="ECO:0000256" key="3">
    <source>
        <dbReference type="ARBA" id="ARBA00024226"/>
    </source>
</evidence>
<dbReference type="Pfam" id="PF00171">
    <property type="entry name" value="Aldedh"/>
    <property type="match status" value="1"/>
</dbReference>
<dbReference type="InterPro" id="IPR015590">
    <property type="entry name" value="Aldehyde_DH_dom"/>
</dbReference>
<dbReference type="EC" id="1.2.1.3" evidence="3"/>
<dbReference type="PANTHER" id="PTHR42804">
    <property type="entry name" value="ALDEHYDE DEHYDROGENASE"/>
    <property type="match status" value="1"/>
</dbReference>
<sequence length="492" mass="51850">MIEVPAHFFQRAPQLVIDGNREDSASDQTIEVVNPSNGRRLTEIPAGSEKDVDRAVSAARRTFESGKWSSTAAADRKAVLTQLADLIVRDASDLDAIDAAEMGKPVSTWRFNARAAADHCRFYAEATDKITGVVLPTDGSSYHALRPVPRGVVGAITPWNFPTYNAVMKIAPALAAGNSLVLKPSELSSFSALRLAQLASEAGVPPGVFNVVLGSGGVVGKALALHNDVDMITFTGSTAVGKLMLQYSGLSNMKNVLAECGGKCPQIVFDDGVDLDAAADFIALYLLTNQGQVCSAGTRLLVQKSIEQSLLSRLASRFGAIRPGMALDPETTFGPLVSRTQLEKVIEKIRSGHESGAELVLGGGRLLTDTGGFYLEPTIFRMVPPSANIAQDEIFGPVLSVSTFETANQAAQLANGTRYGLNAYVWTASMATGMQMAESIRSTVSVRSGVSRGRGAGHAGTGEPIGDSGIGAEGGLVGLSSYLRHHSVGFFY</sequence>
<evidence type="ECO:0000313" key="6">
    <source>
        <dbReference type="EMBL" id="MBB6357250.1"/>
    </source>
</evidence>
<dbReference type="FunFam" id="3.40.605.10:FF:000001">
    <property type="entry name" value="Aldehyde dehydrogenase 1"/>
    <property type="match status" value="1"/>
</dbReference>
<comment type="similarity">
    <text evidence="1">Belongs to the aldehyde dehydrogenase family.</text>
</comment>
<dbReference type="Proteomes" id="UP000536262">
    <property type="component" value="Unassembled WGS sequence"/>
</dbReference>
<dbReference type="PANTHER" id="PTHR42804:SF1">
    <property type="entry name" value="ALDEHYDE DEHYDROGENASE-RELATED"/>
    <property type="match status" value="1"/>
</dbReference>
<evidence type="ECO:0000256" key="2">
    <source>
        <dbReference type="ARBA" id="ARBA00023002"/>
    </source>
</evidence>
<dbReference type="InterPro" id="IPR016161">
    <property type="entry name" value="Ald_DH/histidinol_DH"/>
</dbReference>
<evidence type="ECO:0000256" key="4">
    <source>
        <dbReference type="ARBA" id="ARBA00049194"/>
    </source>
</evidence>
<evidence type="ECO:0000256" key="1">
    <source>
        <dbReference type="ARBA" id="ARBA00009986"/>
    </source>
</evidence>
<keyword evidence="2" id="KW-0560">Oxidoreductase</keyword>
<protein>
    <recommendedName>
        <fullName evidence="3">aldehyde dehydrogenase (NAD(+))</fullName>
        <ecNumber evidence="3">1.2.1.3</ecNumber>
    </recommendedName>
</protein>
<comment type="catalytic activity">
    <reaction evidence="4">
        <text>an aldehyde + NAD(+) + H2O = a carboxylate + NADH + 2 H(+)</text>
        <dbReference type="Rhea" id="RHEA:16185"/>
        <dbReference type="ChEBI" id="CHEBI:15377"/>
        <dbReference type="ChEBI" id="CHEBI:15378"/>
        <dbReference type="ChEBI" id="CHEBI:17478"/>
        <dbReference type="ChEBI" id="CHEBI:29067"/>
        <dbReference type="ChEBI" id="CHEBI:57540"/>
        <dbReference type="ChEBI" id="CHEBI:57945"/>
        <dbReference type="EC" id="1.2.1.3"/>
    </reaction>
</comment>
<dbReference type="EMBL" id="JACHOU010000021">
    <property type="protein sequence ID" value="MBB6357250.1"/>
    <property type="molecule type" value="Genomic_DNA"/>
</dbReference>
<feature type="domain" description="Aldehyde dehydrogenase" evidence="5">
    <location>
        <begin position="25"/>
        <end position="487"/>
    </location>
</feature>
<dbReference type="SUPFAM" id="SSF53720">
    <property type="entry name" value="ALDH-like"/>
    <property type="match status" value="1"/>
</dbReference>
<dbReference type="AlphaFoldDB" id="A0A7X0FCM0"/>
<name>A0A7X0FCM0_9HYPH</name>
<dbReference type="GO" id="GO:0004029">
    <property type="term" value="F:aldehyde dehydrogenase (NAD+) activity"/>
    <property type="evidence" value="ECO:0007669"/>
    <property type="project" value="UniProtKB-EC"/>
</dbReference>